<accession>A0A915D943</accession>
<organism evidence="2 3">
    <name type="scientific">Ditylenchus dipsaci</name>
    <dbReference type="NCBI Taxonomy" id="166011"/>
    <lineage>
        <taxon>Eukaryota</taxon>
        <taxon>Metazoa</taxon>
        <taxon>Ecdysozoa</taxon>
        <taxon>Nematoda</taxon>
        <taxon>Chromadorea</taxon>
        <taxon>Rhabditida</taxon>
        <taxon>Tylenchina</taxon>
        <taxon>Tylenchomorpha</taxon>
        <taxon>Sphaerularioidea</taxon>
        <taxon>Anguinidae</taxon>
        <taxon>Anguininae</taxon>
        <taxon>Ditylenchus</taxon>
    </lineage>
</organism>
<name>A0A915D943_9BILA</name>
<dbReference type="AlphaFoldDB" id="A0A915D943"/>
<feature type="region of interest" description="Disordered" evidence="1">
    <location>
        <begin position="1"/>
        <end position="45"/>
    </location>
</feature>
<evidence type="ECO:0000313" key="3">
    <source>
        <dbReference type="WBParaSite" id="jg17050"/>
    </source>
</evidence>
<protein>
    <submittedName>
        <fullName evidence="3">Uncharacterized protein</fullName>
    </submittedName>
</protein>
<evidence type="ECO:0000256" key="1">
    <source>
        <dbReference type="SAM" id="MobiDB-lite"/>
    </source>
</evidence>
<dbReference type="WBParaSite" id="jg17050">
    <property type="protein sequence ID" value="jg17050"/>
    <property type="gene ID" value="jg17050"/>
</dbReference>
<proteinExistence type="predicted"/>
<dbReference type="Proteomes" id="UP000887574">
    <property type="component" value="Unplaced"/>
</dbReference>
<evidence type="ECO:0000313" key="2">
    <source>
        <dbReference type="Proteomes" id="UP000887574"/>
    </source>
</evidence>
<feature type="compositionally biased region" description="Polar residues" evidence="1">
    <location>
        <begin position="1"/>
        <end position="10"/>
    </location>
</feature>
<reference evidence="3" key="1">
    <citation type="submission" date="2022-11" db="UniProtKB">
        <authorList>
            <consortium name="WormBaseParasite"/>
        </authorList>
    </citation>
    <scope>IDENTIFICATION</scope>
</reference>
<sequence>TLQRNGQAKSEAQAKISKLEKDTGTRSYPRNGRRNHRNAQERNKDLKIYKEIQKASLEAQSKISNLEDGILELEAIRAMDQEIIETLKD</sequence>
<keyword evidence="2" id="KW-1185">Reference proteome</keyword>